<evidence type="ECO:0000259" key="4">
    <source>
        <dbReference type="PROSITE" id="PS50995"/>
    </source>
</evidence>
<evidence type="ECO:0000313" key="5">
    <source>
        <dbReference type="EMBL" id="TDH60693.1"/>
    </source>
</evidence>
<dbReference type="InterPro" id="IPR036390">
    <property type="entry name" value="WH_DNA-bd_sf"/>
</dbReference>
<accession>A0A4R5QD21</accession>
<proteinExistence type="predicted"/>
<dbReference type="Gene3D" id="1.10.10.10">
    <property type="entry name" value="Winged helix-like DNA-binding domain superfamily/Winged helix DNA-binding domain"/>
    <property type="match status" value="1"/>
</dbReference>
<dbReference type="PANTHER" id="PTHR42756">
    <property type="entry name" value="TRANSCRIPTIONAL REGULATOR, MARR"/>
    <property type="match status" value="1"/>
</dbReference>
<dbReference type="OrthoDB" id="5974674at2"/>
<dbReference type="GO" id="GO:0003700">
    <property type="term" value="F:DNA-binding transcription factor activity"/>
    <property type="evidence" value="ECO:0007669"/>
    <property type="project" value="InterPro"/>
</dbReference>
<feature type="domain" description="HTH marR-type" evidence="4">
    <location>
        <begin position="17"/>
        <end position="149"/>
    </location>
</feature>
<gene>
    <name evidence="5" type="ORF">E2C06_20780</name>
</gene>
<organism evidence="5 6">
    <name type="scientific">Dankookia rubra</name>
    <dbReference type="NCBI Taxonomy" id="1442381"/>
    <lineage>
        <taxon>Bacteria</taxon>
        <taxon>Pseudomonadati</taxon>
        <taxon>Pseudomonadota</taxon>
        <taxon>Alphaproteobacteria</taxon>
        <taxon>Acetobacterales</taxon>
        <taxon>Roseomonadaceae</taxon>
        <taxon>Dankookia</taxon>
    </lineage>
</organism>
<dbReference type="Pfam" id="PF01047">
    <property type="entry name" value="MarR"/>
    <property type="match status" value="1"/>
</dbReference>
<name>A0A4R5QD21_9PROT</name>
<protein>
    <submittedName>
        <fullName evidence="5">MarR family transcriptional regulator</fullName>
    </submittedName>
</protein>
<comment type="caution">
    <text evidence="5">The sequence shown here is derived from an EMBL/GenBank/DDBJ whole genome shotgun (WGS) entry which is preliminary data.</text>
</comment>
<sequence length="171" mass="19305">MPRPAPALPAPAPPEDRRHIGFLIADVARLMRSSFDRRVRRMGLTRAQWLVLSRLDRHPGISQSELAEMLEVERATAGRMIDRMERRRWLTRRPDPADRRINRLFLTAEARAVQDEMGLIAEGLLDDALASLDEGEREALSDLMERVKAQLIGMGARRPEGRAEARPGAAP</sequence>
<dbReference type="Proteomes" id="UP000295096">
    <property type="component" value="Unassembled WGS sequence"/>
</dbReference>
<dbReference type="InterPro" id="IPR000835">
    <property type="entry name" value="HTH_MarR-typ"/>
</dbReference>
<dbReference type="SMART" id="SM00347">
    <property type="entry name" value="HTH_MARR"/>
    <property type="match status" value="1"/>
</dbReference>
<evidence type="ECO:0000256" key="2">
    <source>
        <dbReference type="ARBA" id="ARBA00023125"/>
    </source>
</evidence>
<keyword evidence="2" id="KW-0238">DNA-binding</keyword>
<dbReference type="PRINTS" id="PR00598">
    <property type="entry name" value="HTHMARR"/>
</dbReference>
<dbReference type="PROSITE" id="PS50995">
    <property type="entry name" value="HTH_MARR_2"/>
    <property type="match status" value="1"/>
</dbReference>
<evidence type="ECO:0000313" key="6">
    <source>
        <dbReference type="Proteomes" id="UP000295096"/>
    </source>
</evidence>
<dbReference type="GO" id="GO:0003677">
    <property type="term" value="F:DNA binding"/>
    <property type="evidence" value="ECO:0007669"/>
    <property type="project" value="UniProtKB-KW"/>
</dbReference>
<dbReference type="PANTHER" id="PTHR42756:SF1">
    <property type="entry name" value="TRANSCRIPTIONAL REPRESSOR OF EMRAB OPERON"/>
    <property type="match status" value="1"/>
</dbReference>
<keyword evidence="6" id="KW-1185">Reference proteome</keyword>
<keyword evidence="1" id="KW-0805">Transcription regulation</keyword>
<dbReference type="EMBL" id="SMSJ01000033">
    <property type="protein sequence ID" value="TDH60693.1"/>
    <property type="molecule type" value="Genomic_DNA"/>
</dbReference>
<evidence type="ECO:0000256" key="3">
    <source>
        <dbReference type="ARBA" id="ARBA00023163"/>
    </source>
</evidence>
<evidence type="ECO:0000256" key="1">
    <source>
        <dbReference type="ARBA" id="ARBA00023015"/>
    </source>
</evidence>
<dbReference type="AlphaFoldDB" id="A0A4R5QD21"/>
<reference evidence="5 6" key="1">
    <citation type="journal article" date="2016" name="J. Microbiol.">
        <title>Dankookia rubra gen. nov., sp. nov., an alphaproteobacterium isolated from sediment of a shallow stream.</title>
        <authorList>
            <person name="Kim W.H."/>
            <person name="Kim D.H."/>
            <person name="Kang K."/>
            <person name="Ahn T.Y."/>
        </authorList>
    </citation>
    <scope>NUCLEOTIDE SEQUENCE [LARGE SCALE GENOMIC DNA]</scope>
    <source>
        <strain evidence="5 6">JCM30602</strain>
    </source>
</reference>
<keyword evidence="3" id="KW-0804">Transcription</keyword>
<dbReference type="SUPFAM" id="SSF46785">
    <property type="entry name" value="Winged helix' DNA-binding domain"/>
    <property type="match status" value="1"/>
</dbReference>
<dbReference type="RefSeq" id="WP_133290533.1">
    <property type="nucleotide sequence ID" value="NZ_SMSJ01000033.1"/>
</dbReference>
<dbReference type="InterPro" id="IPR036388">
    <property type="entry name" value="WH-like_DNA-bd_sf"/>
</dbReference>